<keyword evidence="2 3" id="KW-0040">ANK repeat</keyword>
<accession>A0A1Q9C891</accession>
<evidence type="ECO:0000313" key="4">
    <source>
        <dbReference type="EMBL" id="OLP79163.1"/>
    </source>
</evidence>
<feature type="repeat" description="ANK" evidence="3">
    <location>
        <begin position="315"/>
        <end position="347"/>
    </location>
</feature>
<gene>
    <name evidence="4" type="primary">ANK3</name>
    <name evidence="4" type="ORF">AK812_SmicGene40578</name>
</gene>
<dbReference type="PANTHER" id="PTHR24171:SF10">
    <property type="entry name" value="ANKYRIN REPEAT DOMAIN-CONTAINING PROTEIN 29-LIKE"/>
    <property type="match status" value="1"/>
</dbReference>
<dbReference type="SMART" id="SM00248">
    <property type="entry name" value="ANK"/>
    <property type="match status" value="3"/>
</dbReference>
<name>A0A1Q9C891_SYMMI</name>
<dbReference type="OrthoDB" id="436348at2759"/>
<protein>
    <submittedName>
        <fullName evidence="4">Ankyrin-3</fullName>
    </submittedName>
</protein>
<dbReference type="SUPFAM" id="SSF48403">
    <property type="entry name" value="Ankyrin repeat"/>
    <property type="match status" value="1"/>
</dbReference>
<feature type="repeat" description="ANK" evidence="3">
    <location>
        <begin position="348"/>
        <end position="380"/>
    </location>
</feature>
<evidence type="ECO:0000256" key="2">
    <source>
        <dbReference type="ARBA" id="ARBA00023043"/>
    </source>
</evidence>
<feature type="repeat" description="ANK" evidence="3">
    <location>
        <begin position="282"/>
        <end position="314"/>
    </location>
</feature>
<dbReference type="PANTHER" id="PTHR24171">
    <property type="entry name" value="ANKYRIN REPEAT DOMAIN-CONTAINING PROTEIN 39-RELATED"/>
    <property type="match status" value="1"/>
</dbReference>
<dbReference type="InterPro" id="IPR036770">
    <property type="entry name" value="Ankyrin_rpt-contain_sf"/>
</dbReference>
<dbReference type="Pfam" id="PF12796">
    <property type="entry name" value="Ank_2"/>
    <property type="match status" value="1"/>
</dbReference>
<dbReference type="InterPro" id="IPR002110">
    <property type="entry name" value="Ankyrin_rpt"/>
</dbReference>
<evidence type="ECO:0000256" key="3">
    <source>
        <dbReference type="PROSITE-ProRule" id="PRU00023"/>
    </source>
</evidence>
<dbReference type="EMBL" id="LSRX01001516">
    <property type="protein sequence ID" value="OLP79163.1"/>
    <property type="molecule type" value="Genomic_DNA"/>
</dbReference>
<comment type="caution">
    <text evidence="4">The sequence shown here is derived from an EMBL/GenBank/DDBJ whole genome shotgun (WGS) entry which is preliminary data.</text>
</comment>
<keyword evidence="1" id="KW-0677">Repeat</keyword>
<dbReference type="Gene3D" id="1.25.40.20">
    <property type="entry name" value="Ankyrin repeat-containing domain"/>
    <property type="match status" value="1"/>
</dbReference>
<evidence type="ECO:0000256" key="1">
    <source>
        <dbReference type="ARBA" id="ARBA00022737"/>
    </source>
</evidence>
<dbReference type="Proteomes" id="UP000186817">
    <property type="component" value="Unassembled WGS sequence"/>
</dbReference>
<dbReference type="PROSITE" id="PS50297">
    <property type="entry name" value="ANK_REP_REGION"/>
    <property type="match status" value="3"/>
</dbReference>
<organism evidence="4 5">
    <name type="scientific">Symbiodinium microadriaticum</name>
    <name type="common">Dinoflagellate</name>
    <name type="synonym">Zooxanthella microadriatica</name>
    <dbReference type="NCBI Taxonomy" id="2951"/>
    <lineage>
        <taxon>Eukaryota</taxon>
        <taxon>Sar</taxon>
        <taxon>Alveolata</taxon>
        <taxon>Dinophyceae</taxon>
        <taxon>Suessiales</taxon>
        <taxon>Symbiodiniaceae</taxon>
        <taxon>Symbiodinium</taxon>
    </lineage>
</organism>
<keyword evidence="5" id="KW-1185">Reference proteome</keyword>
<proteinExistence type="predicted"/>
<sequence length="401" mass="42706">MDAAFPPLRSWKGHCLHNGAGYVLIQAWPTGDLDESFSELQLRVPGGALASPESSTPPRTLPGEALSLEETPRTSGLISFAPSPQLDPRFGVDLALAVSECPALWPSPRVEMSGTSCLGPTTTDCPKTMTPMLNPMLLVLVWTGSCASSEISATSKTTALIQTGHVVPMHTKFVDSGHFEGEELESLLLTETGTGPDGEVEQCSQDCELTFEGETLADAGEKSVPCELRNLVETFLDVPALVVAFLAAFLASVQLRSMRSEDKAPTSVPEAASASDLIVDEFGCTALHRAADEGNVTEVERLLKGGLDVEAKEAWEETPLHIAARKGHADCVARFLAAGANSEALDLDDRTPLVLAAEAKQEEACRVLLDHGAGVAGLSDEDLPPTLNKLFLERLLVQEMH</sequence>
<evidence type="ECO:0000313" key="5">
    <source>
        <dbReference type="Proteomes" id="UP000186817"/>
    </source>
</evidence>
<reference evidence="4 5" key="1">
    <citation type="submission" date="2016-02" db="EMBL/GenBank/DDBJ databases">
        <title>Genome analysis of coral dinoflagellate symbionts highlights evolutionary adaptations to a symbiotic lifestyle.</title>
        <authorList>
            <person name="Aranda M."/>
            <person name="Li Y."/>
            <person name="Liew Y.J."/>
            <person name="Baumgarten S."/>
            <person name="Simakov O."/>
            <person name="Wilson M."/>
            <person name="Piel J."/>
            <person name="Ashoor H."/>
            <person name="Bougouffa S."/>
            <person name="Bajic V.B."/>
            <person name="Ryu T."/>
            <person name="Ravasi T."/>
            <person name="Bayer T."/>
            <person name="Micklem G."/>
            <person name="Kim H."/>
            <person name="Bhak J."/>
            <person name="Lajeunesse T.C."/>
            <person name="Voolstra C.R."/>
        </authorList>
    </citation>
    <scope>NUCLEOTIDE SEQUENCE [LARGE SCALE GENOMIC DNA]</scope>
    <source>
        <strain evidence="4 5">CCMP2467</strain>
    </source>
</reference>
<dbReference type="PROSITE" id="PS50088">
    <property type="entry name" value="ANK_REPEAT"/>
    <property type="match status" value="3"/>
</dbReference>
<dbReference type="AlphaFoldDB" id="A0A1Q9C891"/>